<accession>A0ACB5T5L0</accession>
<dbReference type="Proteomes" id="UP001165064">
    <property type="component" value="Unassembled WGS sequence"/>
</dbReference>
<evidence type="ECO:0000313" key="2">
    <source>
        <dbReference type="Proteomes" id="UP001165064"/>
    </source>
</evidence>
<evidence type="ECO:0000313" key="1">
    <source>
        <dbReference type="EMBL" id="GME82124.1"/>
    </source>
</evidence>
<protein>
    <submittedName>
        <fullName evidence="1">Unnamed protein product</fullName>
    </submittedName>
</protein>
<proteinExistence type="predicted"/>
<organism evidence="1 2">
    <name type="scientific">Ambrosiozyma monospora</name>
    <name type="common">Yeast</name>
    <name type="synonym">Endomycopsis monosporus</name>
    <dbReference type="NCBI Taxonomy" id="43982"/>
    <lineage>
        <taxon>Eukaryota</taxon>
        <taxon>Fungi</taxon>
        <taxon>Dikarya</taxon>
        <taxon>Ascomycota</taxon>
        <taxon>Saccharomycotina</taxon>
        <taxon>Pichiomycetes</taxon>
        <taxon>Pichiales</taxon>
        <taxon>Pichiaceae</taxon>
        <taxon>Ambrosiozyma</taxon>
    </lineage>
</organism>
<gene>
    <name evidence="1" type="ORF">Amon02_000533100</name>
</gene>
<comment type="caution">
    <text evidence="1">The sequence shown here is derived from an EMBL/GenBank/DDBJ whole genome shotgun (WGS) entry which is preliminary data.</text>
</comment>
<name>A0ACB5T5L0_AMBMO</name>
<reference evidence="1" key="1">
    <citation type="submission" date="2023-04" db="EMBL/GenBank/DDBJ databases">
        <title>Ambrosiozyma monospora NBRC 10751.</title>
        <authorList>
            <person name="Ichikawa N."/>
            <person name="Sato H."/>
            <person name="Tonouchi N."/>
        </authorList>
    </citation>
    <scope>NUCLEOTIDE SEQUENCE</scope>
    <source>
        <strain evidence="1">NBRC 10751</strain>
    </source>
</reference>
<dbReference type="EMBL" id="BSXS01003892">
    <property type="protein sequence ID" value="GME82124.1"/>
    <property type="molecule type" value="Genomic_DNA"/>
</dbReference>
<keyword evidence="2" id="KW-1185">Reference proteome</keyword>
<sequence>MSSNGLPKEYCDMLREALKTNAAPERPLKRRKHNSSQSQSQARNANSGPPSRAQTLSPSPSPVPKQTPSPQPKSSSVNSASRRQISRISSIASSLPPAKSSPSKRVSGSPVTHSPPKNAYKPARRPGKAHLVPISKLKKKKTIKTPEVVVLSSDDSDSEQTSRKKTAASAADVIDISDDDENYESEDGSDEEFDSEEFEDIDLNVDSTAKNGDEEAEDFQYKTNEDGIQITINTGPDSVASKRRGKKKKQSHLCSHEERLFRRNLHMFHLFTMVGHGVVRNSWCTTPSLLGDLARKVPTKLKDELKVYNRERLKENLSAQFKTRKLLDLLRHLMEYWYKSWYVKKSYPFLYKKHWDELNDKSKTTISVDKSRFISMIEKRKGSRDIAAQGFVALLRSLGLQARLVFSIQSPDFTNLSQVEKVTEKHTEKKKLLEREKRKNYQDKVKNNKPKGQYAKFMQSVRSNTRVYSNVDHSVEGDDEIAYQVKNYPVFWCEVWDKDSKKYITIDPIVKKIIEVVSTKSKLEPPLNNTRINSYYVIGYDRLGGVRDITRRYAENYNAKVRKKRITREPAGEEWFNGVLKGANSPKRKFNKIDKFEQLEFEQMSIREGMPNSIEDFKGHPIYVLENQLHANEILRPKEKPTFNL</sequence>